<comment type="caution">
    <text evidence="1">The sequence shown here is derived from an EMBL/GenBank/DDBJ whole genome shotgun (WGS) entry which is preliminary data.</text>
</comment>
<evidence type="ECO:0000313" key="1">
    <source>
        <dbReference type="EMBL" id="MBF4474565.1"/>
    </source>
</evidence>
<dbReference type="RefSeq" id="WP_276698601.1">
    <property type="nucleotide sequence ID" value="NZ_JADIIL010000014.1"/>
</dbReference>
<proteinExistence type="predicted"/>
<dbReference type="Proteomes" id="UP000606900">
    <property type="component" value="Unassembled WGS sequence"/>
</dbReference>
<accession>A0A843AV10</accession>
<protein>
    <submittedName>
        <fullName evidence="1">Uncharacterized protein</fullName>
    </submittedName>
</protein>
<name>A0A843AV10_METFO</name>
<dbReference type="AlphaFoldDB" id="A0A843AV10"/>
<sequence length="221" mass="25102">MLSKVQREKIRSIKQGYEQKGMKEVKARDGVWRPKNIGEVLEGEYLEREEDADSYHRNKYHFTDNGMLKDSNGRPVGIDGRVAVFGSITLDERMSKIPIGANVAIIFCGEKVNPGFKNPTKLFTVMSNQEIEITPEESITEEDKTAQIIGVDDPQARELIKDCITYLKDEGNHNPTEEEIAEYAKKLIYDSDEPNRELLTNVQLILAEKVKKKKAEEEGGK</sequence>
<gene>
    <name evidence="1" type="ORF">ISP06_03710</name>
</gene>
<organism evidence="1 2">
    <name type="scientific">Methanobacterium formicicum</name>
    <dbReference type="NCBI Taxonomy" id="2162"/>
    <lineage>
        <taxon>Archaea</taxon>
        <taxon>Methanobacteriati</taxon>
        <taxon>Methanobacteriota</taxon>
        <taxon>Methanomada group</taxon>
        <taxon>Methanobacteria</taxon>
        <taxon>Methanobacteriales</taxon>
        <taxon>Methanobacteriaceae</taxon>
        <taxon>Methanobacterium</taxon>
    </lineage>
</organism>
<dbReference type="EMBL" id="JADIIL010000014">
    <property type="protein sequence ID" value="MBF4474565.1"/>
    <property type="molecule type" value="Genomic_DNA"/>
</dbReference>
<evidence type="ECO:0000313" key="2">
    <source>
        <dbReference type="Proteomes" id="UP000606900"/>
    </source>
</evidence>
<reference evidence="1" key="1">
    <citation type="submission" date="2020-10" db="EMBL/GenBank/DDBJ databases">
        <title>Dehalococcoides mccartyi of a TCE/Cr reducing biochatode.</title>
        <authorList>
            <person name="Matturro B."/>
        </authorList>
    </citation>
    <scope>NUCLEOTIDE SEQUENCE</scope>
    <source>
        <strain evidence="1">Bin2</strain>
    </source>
</reference>